<name>A0A1R3UZS3_9HYPH</name>
<dbReference type="InterPro" id="IPR006311">
    <property type="entry name" value="TAT_signal"/>
</dbReference>
<evidence type="ECO:0000313" key="2">
    <source>
        <dbReference type="EMBL" id="SIT53135.1"/>
    </source>
</evidence>
<sequence>MPNITVRAAAEGMPAINRRRLLNLTGAGLALAATSAAVRNASAAPAPAEHPDAELFRLDQEMEKAHARMETASESNSALSDKLEALLPPRPLHPTDWKSPLMPAHLKQLEDDALKTMSFHDVCTKDWKPEPVRAWREEIKREKAQVEATWEEWSALRDERYREHNYDALEEAFNAHSNEEWEIGMRICAIPAQTLEGMAVKLRVSDRLGLEDFAGRAFQRRRRTGARLPTHGRKPNGFGTTAAEATSTNPPHTSKPAASRW</sequence>
<feature type="region of interest" description="Disordered" evidence="1">
    <location>
        <begin position="221"/>
        <end position="261"/>
    </location>
</feature>
<evidence type="ECO:0000256" key="1">
    <source>
        <dbReference type="SAM" id="MobiDB-lite"/>
    </source>
</evidence>
<dbReference type="STRING" id="1631249.BQ8794_100026"/>
<evidence type="ECO:0000313" key="3">
    <source>
        <dbReference type="Proteomes" id="UP000188388"/>
    </source>
</evidence>
<keyword evidence="3" id="KW-1185">Reference proteome</keyword>
<feature type="compositionally biased region" description="Basic residues" evidence="1">
    <location>
        <begin position="221"/>
        <end position="234"/>
    </location>
</feature>
<proteinExistence type="predicted"/>
<dbReference type="PROSITE" id="PS51318">
    <property type="entry name" value="TAT"/>
    <property type="match status" value="1"/>
</dbReference>
<reference evidence="3" key="1">
    <citation type="submission" date="2017-01" db="EMBL/GenBank/DDBJ databases">
        <authorList>
            <person name="Brunel B."/>
        </authorList>
    </citation>
    <scope>NUCLEOTIDE SEQUENCE [LARGE SCALE GENOMIC DNA]</scope>
</reference>
<dbReference type="Proteomes" id="UP000188388">
    <property type="component" value="Unassembled WGS sequence"/>
</dbReference>
<feature type="compositionally biased region" description="Polar residues" evidence="1">
    <location>
        <begin position="243"/>
        <end position="252"/>
    </location>
</feature>
<protein>
    <submittedName>
        <fullName evidence="2">Uncharacterized protein</fullName>
    </submittedName>
</protein>
<dbReference type="EMBL" id="FTPD01000002">
    <property type="protein sequence ID" value="SIT53135.1"/>
    <property type="molecule type" value="Genomic_DNA"/>
</dbReference>
<organism evidence="2 3">
    <name type="scientific">Mesorhizobium prunaredense</name>
    <dbReference type="NCBI Taxonomy" id="1631249"/>
    <lineage>
        <taxon>Bacteria</taxon>
        <taxon>Pseudomonadati</taxon>
        <taxon>Pseudomonadota</taxon>
        <taxon>Alphaproteobacteria</taxon>
        <taxon>Hyphomicrobiales</taxon>
        <taxon>Phyllobacteriaceae</taxon>
        <taxon>Mesorhizobium</taxon>
    </lineage>
</organism>
<dbReference type="AlphaFoldDB" id="A0A1R3UZS3"/>
<dbReference type="RefSeq" id="WP_077372581.1">
    <property type="nucleotide sequence ID" value="NZ_FTPD01000002.1"/>
</dbReference>
<accession>A0A1R3UZS3</accession>
<gene>
    <name evidence="2" type="ORF">BQ8794_100026</name>
</gene>